<dbReference type="PANTHER" id="PTHR37813:SF1">
    <property type="entry name" value="FELS-2 PROPHAGE PROTEIN"/>
    <property type="match status" value="1"/>
</dbReference>
<dbReference type="NCBIfam" id="TIGR01760">
    <property type="entry name" value="tape_meas_TP901"/>
    <property type="match status" value="1"/>
</dbReference>
<organism evidence="4 5">
    <name type="scientific">Dolosigranulum pigrum</name>
    <dbReference type="NCBI Taxonomy" id="29394"/>
    <lineage>
        <taxon>Bacteria</taxon>
        <taxon>Bacillati</taxon>
        <taxon>Bacillota</taxon>
        <taxon>Bacilli</taxon>
        <taxon>Lactobacillales</taxon>
        <taxon>Carnobacteriaceae</taxon>
        <taxon>Dolosigranulum</taxon>
    </lineage>
</organism>
<reference evidence="4 5" key="1">
    <citation type="submission" date="2017-03" db="EMBL/GenBank/DDBJ databases">
        <title>wgs assembly of Dolosigranulum pigrum KPL CDC strains.</title>
        <authorList>
            <person name="Brugger S.D."/>
            <person name="Pettigrew M."/>
            <person name="Kong Y."/>
            <person name="Lemon K.P."/>
        </authorList>
    </citation>
    <scope>NUCLEOTIDE SEQUENCE [LARGE SCALE GENOMIC DNA]</scope>
    <source>
        <strain evidence="4 5">KPL1931_CDC4294-98</strain>
    </source>
</reference>
<gene>
    <name evidence="4" type="ORF">B8A44_08205</name>
</gene>
<evidence type="ECO:0000313" key="5">
    <source>
        <dbReference type="Proteomes" id="UP000249099"/>
    </source>
</evidence>
<dbReference type="RefSeq" id="WP_112790465.1">
    <property type="nucleotide sequence ID" value="NZ_NAQV01000026.1"/>
</dbReference>
<feature type="transmembrane region" description="Helical" evidence="2">
    <location>
        <begin position="389"/>
        <end position="411"/>
    </location>
</feature>
<dbReference type="Proteomes" id="UP000249099">
    <property type="component" value="Unassembled WGS sequence"/>
</dbReference>
<feature type="transmembrane region" description="Helical" evidence="2">
    <location>
        <begin position="423"/>
        <end position="453"/>
    </location>
</feature>
<keyword evidence="2" id="KW-1133">Transmembrane helix</keyword>
<evidence type="ECO:0000259" key="3">
    <source>
        <dbReference type="Pfam" id="PF10145"/>
    </source>
</evidence>
<keyword evidence="2" id="KW-0812">Transmembrane</keyword>
<evidence type="ECO:0000256" key="2">
    <source>
        <dbReference type="SAM" id="Phobius"/>
    </source>
</evidence>
<protein>
    <submittedName>
        <fullName evidence="4">Phage tail tape measure protein</fullName>
    </submittedName>
</protein>
<comment type="caution">
    <text evidence="4">The sequence shown here is derived from an EMBL/GenBank/DDBJ whole genome shotgun (WGS) entry which is preliminary data.</text>
</comment>
<evidence type="ECO:0000313" key="4">
    <source>
        <dbReference type="EMBL" id="RAN62242.1"/>
    </source>
</evidence>
<keyword evidence="1" id="KW-1188">Viral release from host cell</keyword>
<dbReference type="AlphaFoldDB" id="A0A328KRU5"/>
<dbReference type="EMBL" id="NAQV01000026">
    <property type="protein sequence ID" value="RAN62242.1"/>
    <property type="molecule type" value="Genomic_DNA"/>
</dbReference>
<feature type="domain" description="Phage tail tape measure protein" evidence="3">
    <location>
        <begin position="97"/>
        <end position="295"/>
    </location>
</feature>
<dbReference type="Pfam" id="PF10145">
    <property type="entry name" value="PhageMin_Tail"/>
    <property type="match status" value="1"/>
</dbReference>
<proteinExistence type="predicted"/>
<evidence type="ECO:0000256" key="1">
    <source>
        <dbReference type="ARBA" id="ARBA00022612"/>
    </source>
</evidence>
<keyword evidence="2" id="KW-0472">Membrane</keyword>
<accession>A0A328KRU5</accession>
<dbReference type="SUPFAM" id="SSF48371">
    <property type="entry name" value="ARM repeat"/>
    <property type="match status" value="1"/>
</dbReference>
<dbReference type="InterPro" id="IPR016024">
    <property type="entry name" value="ARM-type_fold"/>
</dbReference>
<dbReference type="Gene3D" id="1.20.120.20">
    <property type="entry name" value="Apolipoprotein"/>
    <property type="match status" value="2"/>
</dbReference>
<dbReference type="PANTHER" id="PTHR37813">
    <property type="entry name" value="FELS-2 PROPHAGE PROTEIN"/>
    <property type="match status" value="1"/>
</dbReference>
<sequence length="923" mass="98782">MADFNVIAKIQANVSDFQRGLASAKTSLESFQKQTGGTFERVGKTMQSVGKSLTKGVTLPLLAVGAYATKTGAEFESAMSKVSALSGATGKDLSTLEKAAREMGRTTRYGSTEAANALSYMSLAGWDTQQMVKGLKPVLNLASAGQMDLAQASDIVTDMMSMFGLEAEQAGRATDVFAVAQANSNTTVSQLGEALKKSGSAAAAAGQSLEDTSAILGVLANNGIKGSEAGTALNAMFRDLQAAAVDGKVAIGDTSVAVYDANGNMRSMVDIIADVEKATEGMTQEQKHNALASIFQQRSLKGMNTLLNSGSGELKKLQGELNNSTGAAQTMADEMDNNLKGSFMKLKSAMEDIGIAISQMTSGPLKAIVDWAKDLALKFQELSPRAQQLIVIFGAVAAAIGPLLWIFGAFVQKIPFILKGFKLLSLAFGAITSPVGVVIAGITAIVGVLIYLWKTNEQFREAVISTWTIIKAYAIQIWNGIKDGIQQAWEALITYLQPAIQAVADFVKDVWGGLVSWWQEHNEMFRQAATNVWNAIKAVVIVSMKAIQFVMQYVWPLIEMIVRLAWDGIKNVIQGAIDVITGIIQFFAALLTGSWTELWEAVKQILKGAVQFLWGLIELWIVGKILTAIKAFMVAVKTVFSTGWAFIKNIFSTVLSWIGGHVNTVFSAISAKISSVMGAIKGVISSILNAIKSIFSTVLNFIKSIVSTVFNAIRSNISSVLSAVRSTVSSILSSIKSTFSNIFNSLRGIVTRAFGNVRSAVSSGMRSALNAVRSFFGSFASAGRNIVQNIANGIRGAIGLVTNAISSVTQAVRNFLPFSPPKDKSSPLTDIHKNGIGTQIAAGIIRGQKEVDKAMNTLLSTPGDMAMAMDVGTSQSITHSLDESVNRPIKVHTKLNVGGYEFREFTQTITEQQQSQDRLERNY</sequence>
<name>A0A328KRU5_9LACT</name>
<dbReference type="InterPro" id="IPR010090">
    <property type="entry name" value="Phage_tape_meas"/>
</dbReference>